<protein>
    <submittedName>
        <fullName evidence="22">Uncharacterized protein</fullName>
    </submittedName>
</protein>
<dbReference type="GO" id="GO:0002229">
    <property type="term" value="P:defense response to oomycetes"/>
    <property type="evidence" value="ECO:0007669"/>
    <property type="project" value="UniProtKB-ARBA"/>
</dbReference>
<evidence type="ECO:0000256" key="17">
    <source>
        <dbReference type="PROSITE-ProRule" id="PRU10141"/>
    </source>
</evidence>
<organism evidence="22 23">
    <name type="scientific">Perilla frutescens var. hirtella</name>
    <name type="common">Perilla citriodora</name>
    <name type="synonym">Perilla setoyensis</name>
    <dbReference type="NCBI Taxonomy" id="608512"/>
    <lineage>
        <taxon>Eukaryota</taxon>
        <taxon>Viridiplantae</taxon>
        <taxon>Streptophyta</taxon>
        <taxon>Embryophyta</taxon>
        <taxon>Tracheophyta</taxon>
        <taxon>Spermatophyta</taxon>
        <taxon>Magnoliopsida</taxon>
        <taxon>eudicotyledons</taxon>
        <taxon>Gunneridae</taxon>
        <taxon>Pentapetalae</taxon>
        <taxon>asterids</taxon>
        <taxon>lamiids</taxon>
        <taxon>Lamiales</taxon>
        <taxon>Lamiaceae</taxon>
        <taxon>Nepetoideae</taxon>
        <taxon>Elsholtzieae</taxon>
        <taxon>Perilla</taxon>
    </lineage>
</organism>
<keyword evidence="16" id="KW-0325">Glycoprotein</keyword>
<keyword evidence="12 17" id="KW-0067">ATP-binding</keyword>
<dbReference type="EMBL" id="SDAM02000017">
    <property type="protein sequence ID" value="KAH6837636.1"/>
    <property type="molecule type" value="Genomic_DNA"/>
</dbReference>
<keyword evidence="8 19" id="KW-0732">Signal</keyword>
<dbReference type="Gene3D" id="3.30.430.20">
    <property type="entry name" value="Gnk2 domain, C-X8-C-X2-C motif"/>
    <property type="match status" value="1"/>
</dbReference>
<dbReference type="SMART" id="SM00220">
    <property type="entry name" value="S_TKc"/>
    <property type="match status" value="1"/>
</dbReference>
<evidence type="ECO:0000313" key="22">
    <source>
        <dbReference type="EMBL" id="KAH6837636.1"/>
    </source>
</evidence>
<evidence type="ECO:0000256" key="3">
    <source>
        <dbReference type="ARBA" id="ARBA00010217"/>
    </source>
</evidence>
<keyword evidence="13 18" id="KW-1133">Transmembrane helix</keyword>
<dbReference type="Proteomes" id="UP001190926">
    <property type="component" value="Unassembled WGS sequence"/>
</dbReference>
<dbReference type="PANTHER" id="PTHR47973">
    <property type="entry name" value="CYSTEINE-RICH RECEPTOR-LIKE PROTEIN KINASE 3"/>
    <property type="match status" value="1"/>
</dbReference>
<evidence type="ECO:0000256" key="4">
    <source>
        <dbReference type="ARBA" id="ARBA00022475"/>
    </source>
</evidence>
<dbReference type="AlphaFoldDB" id="A0AAD4JQB8"/>
<dbReference type="SUPFAM" id="SSF56112">
    <property type="entry name" value="Protein kinase-like (PK-like)"/>
    <property type="match status" value="1"/>
</dbReference>
<dbReference type="Gene3D" id="1.10.510.10">
    <property type="entry name" value="Transferase(Phosphotransferase) domain 1"/>
    <property type="match status" value="1"/>
</dbReference>
<dbReference type="InterPro" id="IPR000719">
    <property type="entry name" value="Prot_kinase_dom"/>
</dbReference>
<evidence type="ECO:0000256" key="14">
    <source>
        <dbReference type="ARBA" id="ARBA00023136"/>
    </source>
</evidence>
<feature type="binding site" evidence="17">
    <location>
        <position position="305"/>
    </location>
    <ligand>
        <name>ATP</name>
        <dbReference type="ChEBI" id="CHEBI:30616"/>
    </ligand>
</feature>
<feature type="domain" description="Gnk2-homologous" evidence="21">
    <location>
        <begin position="30"/>
        <end position="134"/>
    </location>
</feature>
<sequence length="577" mass="63673">MEIGRWSWRLTVAVAAVTTWWQVANADPQTNSLGNGCSSVTAKNASQFMNNLNATFSDLRTKLSEEKRFATAEYENFPDPVYGMAQCRNYMSEVDCVACYDAAVAAIRTDCSSNVTGARAVFDGCFRRYEGYKFYARTSENWLRCGNGMASEGSAYVEEGGKLLNDLQLATPRMIGGYFGASKRKVLNSTNIYGVAQCAETVSQAGCQGSSINEKAVIGGAVGGAGLLIIVVTIFIWFNFSRTLRKALVGNILGATELQRPNRYSYKDLKAATDNFSEENKLGEGAFGAVYKATLTNETVVAVKKLDISNSRAKADFETEVRLISNVHHRNLVRLLGCCSKGSELLLVYEYMKNASLDRFLYGENRGTLSWKQRCDIIFGIARGIAYLHENYHITIIHRDIKPSNILLDDEFQAKIADFGLARLLPESQSHVSTKFAGTLGYTAPEYAIHGHLSEKVDIYSFGIVILEVAWKLYERGMHENLADKELDSDEYDVEDMKKMVEIALLCVQSPPSLRPTMSQLIMMILSEKSIGLTLRRPSFSYGNAGINDGSLPSSTDKDISAANSDATASFTHFTGR</sequence>
<gene>
    <name evidence="22" type="ORF">C2S53_014184</name>
</gene>
<dbReference type="InterPro" id="IPR038408">
    <property type="entry name" value="GNK2_sf"/>
</dbReference>
<evidence type="ECO:0000313" key="23">
    <source>
        <dbReference type="Proteomes" id="UP001190926"/>
    </source>
</evidence>
<keyword evidence="11" id="KW-0418">Kinase</keyword>
<evidence type="ECO:0000256" key="18">
    <source>
        <dbReference type="SAM" id="Phobius"/>
    </source>
</evidence>
<dbReference type="PROSITE" id="PS51473">
    <property type="entry name" value="GNK2"/>
    <property type="match status" value="1"/>
</dbReference>
<evidence type="ECO:0000256" key="16">
    <source>
        <dbReference type="ARBA" id="ARBA00023180"/>
    </source>
</evidence>
<keyword evidence="5" id="KW-0723">Serine/threonine-protein kinase</keyword>
<keyword evidence="14 18" id="KW-0472">Membrane</keyword>
<keyword evidence="4" id="KW-1003">Cell membrane</keyword>
<dbReference type="InterPro" id="IPR052059">
    <property type="entry name" value="CR_Ser/Thr_kinase"/>
</dbReference>
<proteinExistence type="inferred from homology"/>
<evidence type="ECO:0000256" key="2">
    <source>
        <dbReference type="ARBA" id="ARBA00008536"/>
    </source>
</evidence>
<evidence type="ECO:0000256" key="9">
    <source>
        <dbReference type="ARBA" id="ARBA00022737"/>
    </source>
</evidence>
<dbReference type="PROSITE" id="PS50011">
    <property type="entry name" value="PROTEIN_KINASE_DOM"/>
    <property type="match status" value="1"/>
</dbReference>
<dbReference type="Gene3D" id="3.30.200.20">
    <property type="entry name" value="Phosphorylase Kinase, domain 1"/>
    <property type="match status" value="1"/>
</dbReference>
<evidence type="ECO:0000256" key="7">
    <source>
        <dbReference type="ARBA" id="ARBA00022692"/>
    </source>
</evidence>
<dbReference type="CDD" id="cd23509">
    <property type="entry name" value="Gnk2-like"/>
    <property type="match status" value="1"/>
</dbReference>
<dbReference type="CDD" id="cd14066">
    <property type="entry name" value="STKc_IRAK"/>
    <property type="match status" value="1"/>
</dbReference>
<evidence type="ECO:0000256" key="1">
    <source>
        <dbReference type="ARBA" id="ARBA00004251"/>
    </source>
</evidence>
<reference evidence="22 23" key="1">
    <citation type="journal article" date="2021" name="Nat. Commun.">
        <title>Incipient diploidization of the medicinal plant Perilla within 10,000 years.</title>
        <authorList>
            <person name="Zhang Y."/>
            <person name="Shen Q."/>
            <person name="Leng L."/>
            <person name="Zhang D."/>
            <person name="Chen S."/>
            <person name="Shi Y."/>
            <person name="Ning Z."/>
            <person name="Chen S."/>
        </authorList>
    </citation>
    <scope>NUCLEOTIDE SEQUENCE [LARGE SCALE GENOMIC DNA]</scope>
    <source>
        <strain evidence="23">cv. PC099</strain>
    </source>
</reference>
<evidence type="ECO:0000256" key="12">
    <source>
        <dbReference type="ARBA" id="ARBA00022840"/>
    </source>
</evidence>
<feature type="chain" id="PRO_5042292622" evidence="19">
    <location>
        <begin position="27"/>
        <end position="577"/>
    </location>
</feature>
<dbReference type="FunFam" id="3.30.200.20:FF:000177">
    <property type="entry name" value="Cysteine-rich receptor-like protein kinase 2"/>
    <property type="match status" value="1"/>
</dbReference>
<dbReference type="Pfam" id="PF01657">
    <property type="entry name" value="Stress-antifung"/>
    <property type="match status" value="1"/>
</dbReference>
<accession>A0AAD4JQB8</accession>
<comment type="similarity">
    <text evidence="2">In the N-terminal section; belongs to the leguminous lectin family.</text>
</comment>
<dbReference type="GO" id="GO:0005524">
    <property type="term" value="F:ATP binding"/>
    <property type="evidence" value="ECO:0007669"/>
    <property type="project" value="UniProtKB-UniRule"/>
</dbReference>
<comment type="caution">
    <text evidence="22">The sequence shown here is derived from an EMBL/GenBank/DDBJ whole genome shotgun (WGS) entry which is preliminary data.</text>
</comment>
<dbReference type="GO" id="GO:0004674">
    <property type="term" value="F:protein serine/threonine kinase activity"/>
    <property type="evidence" value="ECO:0007669"/>
    <property type="project" value="UniProtKB-KW"/>
</dbReference>
<evidence type="ECO:0000259" key="21">
    <source>
        <dbReference type="PROSITE" id="PS51473"/>
    </source>
</evidence>
<comment type="similarity">
    <text evidence="3">In the C-terminal section; belongs to the protein kinase superfamily. Ser/Thr protein kinase family.</text>
</comment>
<evidence type="ECO:0000256" key="19">
    <source>
        <dbReference type="SAM" id="SignalP"/>
    </source>
</evidence>
<feature type="signal peptide" evidence="19">
    <location>
        <begin position="1"/>
        <end position="26"/>
    </location>
</feature>
<dbReference type="InterPro" id="IPR001245">
    <property type="entry name" value="Ser-Thr/Tyr_kinase_cat_dom"/>
</dbReference>
<evidence type="ECO:0000256" key="10">
    <source>
        <dbReference type="ARBA" id="ARBA00022741"/>
    </source>
</evidence>
<keyword evidence="9" id="KW-0677">Repeat</keyword>
<evidence type="ECO:0000256" key="11">
    <source>
        <dbReference type="ARBA" id="ARBA00022777"/>
    </source>
</evidence>
<keyword evidence="6" id="KW-0808">Transferase</keyword>
<dbReference type="PROSITE" id="PS00108">
    <property type="entry name" value="PROTEIN_KINASE_ST"/>
    <property type="match status" value="1"/>
</dbReference>
<feature type="transmembrane region" description="Helical" evidence="18">
    <location>
        <begin position="216"/>
        <end position="238"/>
    </location>
</feature>
<evidence type="ECO:0000256" key="6">
    <source>
        <dbReference type="ARBA" id="ARBA00022679"/>
    </source>
</evidence>
<keyword evidence="23" id="KW-1185">Reference proteome</keyword>
<evidence type="ECO:0000259" key="20">
    <source>
        <dbReference type="PROSITE" id="PS50011"/>
    </source>
</evidence>
<keyword evidence="7 18" id="KW-0812">Transmembrane</keyword>
<keyword evidence="15" id="KW-0675">Receptor</keyword>
<dbReference type="PROSITE" id="PS00107">
    <property type="entry name" value="PROTEIN_KINASE_ATP"/>
    <property type="match status" value="1"/>
</dbReference>
<dbReference type="InterPro" id="IPR011009">
    <property type="entry name" value="Kinase-like_dom_sf"/>
</dbReference>
<feature type="domain" description="Protein kinase" evidence="20">
    <location>
        <begin position="276"/>
        <end position="540"/>
    </location>
</feature>
<dbReference type="GO" id="GO:0005886">
    <property type="term" value="C:plasma membrane"/>
    <property type="evidence" value="ECO:0007669"/>
    <property type="project" value="UniProtKB-SubCell"/>
</dbReference>
<keyword evidence="10 17" id="KW-0547">Nucleotide-binding</keyword>
<evidence type="ECO:0000256" key="15">
    <source>
        <dbReference type="ARBA" id="ARBA00023170"/>
    </source>
</evidence>
<name>A0AAD4JQB8_PERFH</name>
<evidence type="ECO:0000256" key="5">
    <source>
        <dbReference type="ARBA" id="ARBA00022527"/>
    </source>
</evidence>
<dbReference type="InterPro" id="IPR002902">
    <property type="entry name" value="GNK2"/>
</dbReference>
<dbReference type="Pfam" id="PF07714">
    <property type="entry name" value="PK_Tyr_Ser-Thr"/>
    <property type="match status" value="1"/>
</dbReference>
<evidence type="ECO:0000256" key="13">
    <source>
        <dbReference type="ARBA" id="ARBA00022989"/>
    </source>
</evidence>
<evidence type="ECO:0000256" key="8">
    <source>
        <dbReference type="ARBA" id="ARBA00022729"/>
    </source>
</evidence>
<comment type="subcellular location">
    <subcellularLocation>
        <location evidence="1">Cell membrane</location>
        <topology evidence="1">Single-pass type I membrane protein</topology>
    </subcellularLocation>
</comment>
<dbReference type="InterPro" id="IPR008271">
    <property type="entry name" value="Ser/Thr_kinase_AS"/>
</dbReference>
<dbReference type="InterPro" id="IPR017441">
    <property type="entry name" value="Protein_kinase_ATP_BS"/>
</dbReference>
<dbReference type="FunFam" id="1.10.510.10:FF:000240">
    <property type="entry name" value="Lectin-domain containing receptor kinase A4.3"/>
    <property type="match status" value="1"/>
</dbReference>